<comment type="caution">
    <text evidence="2">The sequence shown here is derived from an EMBL/GenBank/DDBJ whole genome shotgun (WGS) entry which is preliminary data.</text>
</comment>
<keyword evidence="1" id="KW-0732">Signal</keyword>
<protein>
    <submittedName>
        <fullName evidence="2">Uncharacterized protein</fullName>
    </submittedName>
</protein>
<dbReference type="AlphaFoldDB" id="A0A937W1B7"/>
<proteinExistence type="predicted"/>
<organism evidence="2 3">
    <name type="scientific">Tectimicrobiota bacterium</name>
    <dbReference type="NCBI Taxonomy" id="2528274"/>
    <lineage>
        <taxon>Bacteria</taxon>
        <taxon>Pseudomonadati</taxon>
        <taxon>Nitrospinota/Tectimicrobiota group</taxon>
        <taxon>Candidatus Tectimicrobiota</taxon>
    </lineage>
</organism>
<feature type="signal peptide" evidence="1">
    <location>
        <begin position="1"/>
        <end position="19"/>
    </location>
</feature>
<sequence length="149" mass="17245">MRWQVMCLALLGSVLVSLAFGATLRHPEEAKELAEKILGRASVGDMDGIVKVIKPYWPFPDEELETVVAQTAQQRTQLSHRLGKSVGFTLVRREFAADTFLRLIYVERFENSGLRWMFTFYKVKDAWKFNNFTWDEDISKLFPSSPQPR</sequence>
<feature type="chain" id="PRO_5036968434" evidence="1">
    <location>
        <begin position="20"/>
        <end position="149"/>
    </location>
</feature>
<evidence type="ECO:0000313" key="3">
    <source>
        <dbReference type="Proteomes" id="UP000712673"/>
    </source>
</evidence>
<dbReference type="Proteomes" id="UP000712673">
    <property type="component" value="Unassembled WGS sequence"/>
</dbReference>
<accession>A0A937W1B7</accession>
<dbReference type="EMBL" id="VGLS01000151">
    <property type="protein sequence ID" value="MBM3223492.1"/>
    <property type="molecule type" value="Genomic_DNA"/>
</dbReference>
<reference evidence="2" key="1">
    <citation type="submission" date="2019-03" db="EMBL/GenBank/DDBJ databases">
        <title>Lake Tanganyika Metagenome-Assembled Genomes (MAGs).</title>
        <authorList>
            <person name="Tran P."/>
        </authorList>
    </citation>
    <scope>NUCLEOTIDE SEQUENCE</scope>
    <source>
        <strain evidence="2">K_DeepCast_65m_m2_066</strain>
    </source>
</reference>
<evidence type="ECO:0000256" key="1">
    <source>
        <dbReference type="SAM" id="SignalP"/>
    </source>
</evidence>
<name>A0A937W1B7_UNCTE</name>
<evidence type="ECO:0000313" key="2">
    <source>
        <dbReference type="EMBL" id="MBM3223492.1"/>
    </source>
</evidence>
<gene>
    <name evidence="2" type="ORF">FJZ47_06805</name>
</gene>